<sequence length="321" mass="37137">MDAVPLKFVDSVVELFGKDTLDESAREVRYPLWKDVVDLHHRYRVYYGVDILKEEEGIKHVFKDGNGEADFSVNMRTIRENRRFARIVVVNDFTEYRDLSYWSKVKTLGEAETTKLLQTVAPLIDPASCNFYLNRGSIACTKWLLTSLLKRAYLEGITMPYCGQISCDFLKDQINNSPFLTKVDISGYNWPKSFLRLITNFCLKGRPGKLVSVYLSSRSGALIHSNFIQNLLDLWRTKGNLHFRIQSFGATVSEEGFRALMNQGQMVKKSEYTQYSFFTHRTEKSVAVLSTTTCLMKCLTCECDRFEKCLLKEEFPNYHDF</sequence>
<proteinExistence type="predicted"/>
<evidence type="ECO:0000313" key="2">
    <source>
        <dbReference type="WBParaSite" id="L893_g13098.t1"/>
    </source>
</evidence>
<protein>
    <submittedName>
        <fullName evidence="2">FBA_2 domain-containing protein</fullName>
    </submittedName>
</protein>
<accession>A0A1I7Y695</accession>
<dbReference type="Proteomes" id="UP000095287">
    <property type="component" value="Unplaced"/>
</dbReference>
<dbReference type="WBParaSite" id="L893_g13098.t1">
    <property type="protein sequence ID" value="L893_g13098.t1"/>
    <property type="gene ID" value="L893_g13098"/>
</dbReference>
<dbReference type="AlphaFoldDB" id="A0A1I7Y695"/>
<name>A0A1I7Y695_9BILA</name>
<organism evidence="1 2">
    <name type="scientific">Steinernema glaseri</name>
    <dbReference type="NCBI Taxonomy" id="37863"/>
    <lineage>
        <taxon>Eukaryota</taxon>
        <taxon>Metazoa</taxon>
        <taxon>Ecdysozoa</taxon>
        <taxon>Nematoda</taxon>
        <taxon>Chromadorea</taxon>
        <taxon>Rhabditida</taxon>
        <taxon>Tylenchina</taxon>
        <taxon>Panagrolaimomorpha</taxon>
        <taxon>Strongyloidoidea</taxon>
        <taxon>Steinernematidae</taxon>
        <taxon>Steinernema</taxon>
    </lineage>
</organism>
<keyword evidence="1" id="KW-1185">Reference proteome</keyword>
<reference evidence="2" key="1">
    <citation type="submission" date="2016-11" db="UniProtKB">
        <authorList>
            <consortium name="WormBaseParasite"/>
        </authorList>
    </citation>
    <scope>IDENTIFICATION</scope>
</reference>
<evidence type="ECO:0000313" key="1">
    <source>
        <dbReference type="Proteomes" id="UP000095287"/>
    </source>
</evidence>